<comment type="caution">
    <text evidence="4">The sequence shown here is derived from an EMBL/GenBank/DDBJ whole genome shotgun (WGS) entry which is preliminary data.</text>
</comment>
<proteinExistence type="inferred from homology"/>
<keyword evidence="5" id="KW-1185">Reference proteome</keyword>
<sequence length="327" mass="36640">MKPVSNICRLFSHNFLQKISNKACFGTVVSQKRCIGGLNLLGNRCVNLRGKTGASLCAQSGQWFSVMEKVIPNTFYIPRRMAGHSHYANIKDTKEKKDKLKAMTRNSFIPKIVKAIRDGGSTKPSINAALDKVLKEGKRQCIPNSTMERVIKREEARLQGGSKAQDFTGELLISGGLGIVVVGESKQKLHEQCNICVKKFPGVKRGNCLHMFEKKGNVLVMLAKDEEKVDMDKYLEIGIDIGAEEVELEKDSEDEKILKFICPAREINRIDKELSSRGLEVLTAEAVYEPNTVVEVNQEEMEYIEKIISRLNESDEVSNVFMNAVLE</sequence>
<evidence type="ECO:0000313" key="4">
    <source>
        <dbReference type="EMBL" id="KAJ8313555.1"/>
    </source>
</evidence>
<dbReference type="InterPro" id="IPR048300">
    <property type="entry name" value="TACO1_YebC-like_2nd/3rd_dom"/>
</dbReference>
<dbReference type="EMBL" id="JARBDR010000342">
    <property type="protein sequence ID" value="KAJ8313555.1"/>
    <property type="molecule type" value="Genomic_DNA"/>
</dbReference>
<evidence type="ECO:0000256" key="1">
    <source>
        <dbReference type="ARBA" id="ARBA00008724"/>
    </source>
</evidence>
<dbReference type="SUPFAM" id="SSF75625">
    <property type="entry name" value="YebC-like"/>
    <property type="match status" value="1"/>
</dbReference>
<dbReference type="InterPro" id="IPR002876">
    <property type="entry name" value="Transcrip_reg_TACO1-like"/>
</dbReference>
<dbReference type="Pfam" id="PF01709">
    <property type="entry name" value="Transcrip_reg"/>
    <property type="match status" value="1"/>
</dbReference>
<dbReference type="Pfam" id="PF20772">
    <property type="entry name" value="TACO1_YebC_N"/>
    <property type="match status" value="1"/>
</dbReference>
<organism evidence="4 5">
    <name type="scientific">Tegillarca granosa</name>
    <name type="common">Malaysian cockle</name>
    <name type="synonym">Anadara granosa</name>
    <dbReference type="NCBI Taxonomy" id="220873"/>
    <lineage>
        <taxon>Eukaryota</taxon>
        <taxon>Metazoa</taxon>
        <taxon>Spiralia</taxon>
        <taxon>Lophotrochozoa</taxon>
        <taxon>Mollusca</taxon>
        <taxon>Bivalvia</taxon>
        <taxon>Autobranchia</taxon>
        <taxon>Pteriomorphia</taxon>
        <taxon>Arcoida</taxon>
        <taxon>Arcoidea</taxon>
        <taxon>Arcidae</taxon>
        <taxon>Tegillarca</taxon>
    </lineage>
</organism>
<dbReference type="PANTHER" id="PTHR12532">
    <property type="entry name" value="TRANSLATIONAL ACTIVATOR OF CYTOCHROME C OXIDASE 1"/>
    <property type="match status" value="1"/>
</dbReference>
<feature type="domain" description="TACO1/YebC-like N-terminal" evidence="3">
    <location>
        <begin position="85"/>
        <end position="154"/>
    </location>
</feature>
<accession>A0ABQ9FBB6</accession>
<dbReference type="PANTHER" id="PTHR12532:SF0">
    <property type="entry name" value="TRANSLATIONAL ACTIVATOR OF CYTOCHROME C OXIDASE 1"/>
    <property type="match status" value="1"/>
</dbReference>
<dbReference type="InterPro" id="IPR029072">
    <property type="entry name" value="YebC-like"/>
</dbReference>
<gene>
    <name evidence="4" type="ORF">KUTeg_008116</name>
</gene>
<feature type="domain" description="TACO1/YebC-like second and third" evidence="2">
    <location>
        <begin position="174"/>
        <end position="324"/>
    </location>
</feature>
<dbReference type="Proteomes" id="UP001217089">
    <property type="component" value="Unassembled WGS sequence"/>
</dbReference>
<evidence type="ECO:0008006" key="6">
    <source>
        <dbReference type="Google" id="ProtNLM"/>
    </source>
</evidence>
<evidence type="ECO:0000259" key="2">
    <source>
        <dbReference type="Pfam" id="PF01709"/>
    </source>
</evidence>
<dbReference type="Gene3D" id="3.30.70.980">
    <property type="match status" value="2"/>
</dbReference>
<protein>
    <recommendedName>
        <fullName evidence="6">Transcriptional regulatory protein</fullName>
    </recommendedName>
</protein>
<dbReference type="Gene3D" id="1.10.10.200">
    <property type="match status" value="1"/>
</dbReference>
<dbReference type="InterPro" id="IPR026564">
    <property type="entry name" value="Transcrip_reg_TACO1-like_dom3"/>
</dbReference>
<name>A0ABQ9FBB6_TEGGR</name>
<evidence type="ECO:0000313" key="5">
    <source>
        <dbReference type="Proteomes" id="UP001217089"/>
    </source>
</evidence>
<dbReference type="InterPro" id="IPR049083">
    <property type="entry name" value="TACO1_YebC_N"/>
</dbReference>
<comment type="similarity">
    <text evidence="1">Belongs to the TACO1 family.</text>
</comment>
<dbReference type="InterPro" id="IPR017856">
    <property type="entry name" value="Integrase-like_N"/>
</dbReference>
<evidence type="ECO:0000259" key="3">
    <source>
        <dbReference type="Pfam" id="PF20772"/>
    </source>
</evidence>
<reference evidence="4 5" key="1">
    <citation type="submission" date="2022-12" db="EMBL/GenBank/DDBJ databases">
        <title>Chromosome-level genome of Tegillarca granosa.</title>
        <authorList>
            <person name="Kim J."/>
        </authorList>
    </citation>
    <scope>NUCLEOTIDE SEQUENCE [LARGE SCALE GENOMIC DNA]</scope>
    <source>
        <strain evidence="4">Teg-2019</strain>
        <tissue evidence="4">Adductor muscle</tissue>
    </source>
</reference>